<dbReference type="Proteomes" id="UP001055658">
    <property type="component" value="Chromosome"/>
</dbReference>
<protein>
    <submittedName>
        <fullName evidence="2">SMP-30/gluconolactonase/LRE family protein</fullName>
    </submittedName>
</protein>
<organism evidence="2 3">
    <name type="scientific">Microbulbifer variabilis</name>
    <dbReference type="NCBI Taxonomy" id="266805"/>
    <lineage>
        <taxon>Bacteria</taxon>
        <taxon>Pseudomonadati</taxon>
        <taxon>Pseudomonadota</taxon>
        <taxon>Gammaproteobacteria</taxon>
        <taxon>Cellvibrionales</taxon>
        <taxon>Microbulbiferaceae</taxon>
        <taxon>Microbulbifer</taxon>
    </lineage>
</organism>
<dbReference type="InterPro" id="IPR011042">
    <property type="entry name" value="6-blade_b-propeller_TolB-like"/>
</dbReference>
<dbReference type="PANTHER" id="PTHR47064">
    <property type="entry name" value="PUTATIVE (AFU_ORTHOLOGUE AFUA_1G08990)-RELATED"/>
    <property type="match status" value="1"/>
</dbReference>
<feature type="domain" description="SMP-30/Gluconolactonase/LRE-like region" evidence="1">
    <location>
        <begin position="15"/>
        <end position="184"/>
    </location>
</feature>
<dbReference type="PANTHER" id="PTHR47064:SF2">
    <property type="entry name" value="SMP-30_GLUCONOLACTONASE_LRE-LIKE REGION DOMAIN-CONTAINING PROTEIN-RELATED"/>
    <property type="match status" value="1"/>
</dbReference>
<dbReference type="InterPro" id="IPR013658">
    <property type="entry name" value="SGL"/>
</dbReference>
<evidence type="ECO:0000313" key="3">
    <source>
        <dbReference type="Proteomes" id="UP001055658"/>
    </source>
</evidence>
<name>A0ABY4VET0_9GAMM</name>
<dbReference type="RefSeq" id="WP_252085063.1">
    <property type="nucleotide sequence ID" value="NZ_CP092418.1"/>
</dbReference>
<reference evidence="2" key="1">
    <citation type="submission" date="2022-02" db="EMBL/GenBank/DDBJ databases">
        <title>Coral-associated bacteria.</title>
        <authorList>
            <person name="Tang K."/>
            <person name="Wang X."/>
        </authorList>
    </citation>
    <scope>NUCLEOTIDE SEQUENCE</scope>
    <source>
        <strain evidence="2">SCSIO 43006</strain>
    </source>
</reference>
<accession>A0ABY4VET0</accession>
<proteinExistence type="predicted"/>
<evidence type="ECO:0000259" key="1">
    <source>
        <dbReference type="Pfam" id="PF08450"/>
    </source>
</evidence>
<sequence>MQYSLHPLVETDAHEGLVWVDWQKRLYFTSKPSSDYRTPSAIRYFDFKDRSIHTVIERSNMANGMCLTADKNHLLVAEQGFHDSPGCISRINLNSFCREIIVDNFKGLPFNSPNKIVQADSHFFFTDPDYGYYQGFKPQSELPTGLYSYDVQASQLFCLGDEFIVPHGLALSRNQETLFLVDNCSITEEKPFYDLNHEQIIFTLQLSCGSSNAKTETIIKIPPQGFIDGIIIGENKQLIFTSLNKLMTCSVQGENLQCLYENSEDINFVNIAMAEGRLYATSDNAIYYLET</sequence>
<evidence type="ECO:0000313" key="2">
    <source>
        <dbReference type="EMBL" id="USD22709.1"/>
    </source>
</evidence>
<dbReference type="Pfam" id="PF08450">
    <property type="entry name" value="SGL"/>
    <property type="match status" value="1"/>
</dbReference>
<gene>
    <name evidence="2" type="ORF">MJO52_06125</name>
</gene>
<dbReference type="SUPFAM" id="SSF63829">
    <property type="entry name" value="Calcium-dependent phosphotriesterase"/>
    <property type="match status" value="1"/>
</dbReference>
<keyword evidence="3" id="KW-1185">Reference proteome</keyword>
<dbReference type="InterPro" id="IPR052988">
    <property type="entry name" value="Oryzine_lactonohydrolase"/>
</dbReference>
<dbReference type="EMBL" id="CP092418">
    <property type="protein sequence ID" value="USD22709.1"/>
    <property type="molecule type" value="Genomic_DNA"/>
</dbReference>
<dbReference type="Gene3D" id="2.120.10.30">
    <property type="entry name" value="TolB, C-terminal domain"/>
    <property type="match status" value="1"/>
</dbReference>